<evidence type="ECO:0000313" key="3">
    <source>
        <dbReference type="EMBL" id="CCQ35163.1"/>
    </source>
</evidence>
<evidence type="ECO:0000313" key="4">
    <source>
        <dbReference type="Proteomes" id="UP000015381"/>
    </source>
</evidence>
<dbReference type="Gene3D" id="3.40.50.300">
    <property type="entry name" value="P-loop containing nucleotide triphosphate hydrolases"/>
    <property type="match status" value="2"/>
</dbReference>
<keyword evidence="1" id="KW-0175">Coiled coil</keyword>
<dbReference type="Pfam" id="PF02463">
    <property type="entry name" value="SMC_N"/>
    <property type="match status" value="1"/>
</dbReference>
<geneLocation type="plasmid" evidence="3 4">
    <name>pHTIA</name>
</geneLocation>
<feature type="domain" description="RecF/RecN/SMC N-terminal" evidence="2">
    <location>
        <begin position="5"/>
        <end position="614"/>
    </location>
</feature>
<dbReference type="InterPro" id="IPR003395">
    <property type="entry name" value="RecF/RecN/SMC_N"/>
</dbReference>
<dbReference type="AlphaFoldDB" id="S6D2Q3"/>
<dbReference type="GO" id="GO:0006302">
    <property type="term" value="P:double-strand break repair"/>
    <property type="evidence" value="ECO:0007669"/>
    <property type="project" value="TreeGrafter"/>
</dbReference>
<dbReference type="Proteomes" id="UP000015381">
    <property type="component" value="Plasmid pHTIA"/>
</dbReference>
<organism evidence="3 4">
    <name type="scientific">Halorhabdus tiamatea SARL4B</name>
    <dbReference type="NCBI Taxonomy" id="1033806"/>
    <lineage>
        <taxon>Archaea</taxon>
        <taxon>Methanobacteriati</taxon>
        <taxon>Methanobacteriota</taxon>
        <taxon>Stenosarchaea group</taxon>
        <taxon>Halobacteria</taxon>
        <taxon>Halobacteriales</taxon>
        <taxon>Haloarculaceae</taxon>
        <taxon>Halorhabdus</taxon>
    </lineage>
</organism>
<reference evidence="3 4" key="1">
    <citation type="journal article" date="2014" name="Environ. Microbiol.">
        <title>Halorhabdus tiamatea: proteogenomics and glycosidase activity measurements identify the first cultivated euryarchaeon from a deep-sea anoxic brine lake as potential polysaccharide degrader.</title>
        <authorList>
            <person name="Werner J."/>
            <person name="Ferrer M."/>
            <person name="Michel G."/>
            <person name="Mann A.J."/>
            <person name="Huang S."/>
            <person name="Juarez S."/>
            <person name="Ciordia S."/>
            <person name="Albar J.P."/>
            <person name="Alcaide M."/>
            <person name="La Cono V."/>
            <person name="Yakimov M.M."/>
            <person name="Antunes A."/>
            <person name="Taborda M."/>
            <person name="Da Costa M.S."/>
            <person name="Amann R.I."/>
            <person name="Gloeckner F.O."/>
            <person name="Golyshina O.V."/>
            <person name="Golyshin P.N."/>
            <person name="Teeling H."/>
        </authorList>
    </citation>
    <scope>NUCLEOTIDE SEQUENCE [LARGE SCALE GENOMIC DNA]</scope>
    <source>
        <strain evidence="4">SARL4B</strain>
        <plasmid evidence="3">pHTIA</plasmid>
    </source>
</reference>
<sequence length="824" mass="94652">MKMKIERLTISNFRGIKGKFEIEPSKDNIVLVGPNGSGKSSVIEAIDFLLTGTIQDLSGEGTRSITEKRHGPHVDAEPNEAWVECGFSLDGNTVTVRRDLDNRDSPSIETENEDCSDRFESVASAADRGLHLLSRDEILDFITAKSGTRSERLRTLLNIENVKDRRLALENAYDKLDTQASELEREAESHRSSLRETLDLDSDERIVDGINRFRDELEGDSLNRITDESFLSGIDSPSRRVVASPLLRSDGRQRVLEIQEWLEEGVEEFLEADSEFRQKWNDIDADSERIRALEQQQLIRLGRDAIEPENERCPLCLDPWEPDELEDHLTDRLEKAKQLEEALDDLESKNDAAQQHLTDVRVTAESLVEILRGVERFDQEPVEKFITTISNWENQYDEDLLSPPPKEDLTDKERRDLLTPSELKTLLENIVSHIQSGPELDELEETWQTLNAAESRYNEMIEVSYSASKRRQVAQDMKTAHQTFIDARDEILNQIYTEIENQFEQYYTSIHGDESDFSIGLNPTETGLDVEVDFYQKGQYPPHALHSEGHQDSMGICLYLALCDWLQEQEDLPIIMLDDVVMSIDADHRRPLAKLMGSELTEEYQMIIATHDDLWHRHLRSSGVVYSSNAVQFSGWNIEDGPLTLERPEMEWETIEAELEKGNTSIAAHQTRRMGEWFLREACDRLDAKVPFKSDSQWTLGDFKNGAVSRYKELLSKAKEAENSWGRDIDHLQDLEDEARDVSTRMDEYGAALNPNVHWNETESEFARCTAEELRPAVEAYRDFYEMLWCEDCNSCLRVLEEGDRPVSMRCNCSNTDINLKKDK</sequence>
<dbReference type="InterPro" id="IPR027417">
    <property type="entry name" value="P-loop_NTPase"/>
</dbReference>
<evidence type="ECO:0000256" key="1">
    <source>
        <dbReference type="SAM" id="Coils"/>
    </source>
</evidence>
<feature type="coiled-coil region" evidence="1">
    <location>
        <begin position="159"/>
        <end position="200"/>
    </location>
</feature>
<dbReference type="PANTHER" id="PTHR32182:SF0">
    <property type="entry name" value="DNA REPLICATION AND REPAIR PROTEIN RECF"/>
    <property type="match status" value="1"/>
</dbReference>
<protein>
    <submittedName>
        <fullName evidence="3">SMC domain-containing protein</fullName>
    </submittedName>
</protein>
<name>S6D2Q3_9EURY</name>
<keyword evidence="3" id="KW-0614">Plasmid</keyword>
<dbReference type="EMBL" id="HF571521">
    <property type="protein sequence ID" value="CCQ35163.1"/>
    <property type="molecule type" value="Genomic_DNA"/>
</dbReference>
<dbReference type="GO" id="GO:0000731">
    <property type="term" value="P:DNA synthesis involved in DNA repair"/>
    <property type="evidence" value="ECO:0007669"/>
    <property type="project" value="TreeGrafter"/>
</dbReference>
<dbReference type="KEGG" id="hti:HTIA_p3061"/>
<dbReference type="SUPFAM" id="SSF52540">
    <property type="entry name" value="P-loop containing nucleoside triphosphate hydrolases"/>
    <property type="match status" value="1"/>
</dbReference>
<proteinExistence type="predicted"/>
<dbReference type="HOGENOM" id="CLU_353612_0_0_2"/>
<keyword evidence="4" id="KW-1185">Reference proteome</keyword>
<feature type="coiled-coil region" evidence="1">
    <location>
        <begin position="329"/>
        <end position="363"/>
    </location>
</feature>
<gene>
    <name evidence="3" type="ORF">HTIA_p3061</name>
</gene>
<accession>S6D2Q3</accession>
<dbReference type="PANTHER" id="PTHR32182">
    <property type="entry name" value="DNA REPLICATION AND REPAIR PROTEIN RECF"/>
    <property type="match status" value="1"/>
</dbReference>
<evidence type="ECO:0000259" key="2">
    <source>
        <dbReference type="Pfam" id="PF02463"/>
    </source>
</evidence>